<keyword evidence="9" id="KW-0418">Kinase</keyword>
<evidence type="ECO:0000256" key="14">
    <source>
        <dbReference type="SAM" id="Coils"/>
    </source>
</evidence>
<name>A0ABW3D354_9BACL</name>
<keyword evidence="8" id="KW-0547">Nucleotide-binding</keyword>
<dbReference type="InterPro" id="IPR013656">
    <property type="entry name" value="PAS_4"/>
</dbReference>
<keyword evidence="13 15" id="KW-0472">Membrane</keyword>
<dbReference type="CDD" id="cd00075">
    <property type="entry name" value="HATPase"/>
    <property type="match status" value="1"/>
</dbReference>
<dbReference type="Gene3D" id="3.30.565.10">
    <property type="entry name" value="Histidine kinase-like ATPase, C-terminal domain"/>
    <property type="match status" value="1"/>
</dbReference>
<dbReference type="InterPro" id="IPR035965">
    <property type="entry name" value="PAS-like_dom_sf"/>
</dbReference>
<keyword evidence="10 18" id="KW-0067">ATP-binding</keyword>
<evidence type="ECO:0000256" key="12">
    <source>
        <dbReference type="ARBA" id="ARBA00023012"/>
    </source>
</evidence>
<dbReference type="InterPro" id="IPR005467">
    <property type="entry name" value="His_kinase_dom"/>
</dbReference>
<evidence type="ECO:0000256" key="6">
    <source>
        <dbReference type="ARBA" id="ARBA00022679"/>
    </source>
</evidence>
<dbReference type="SMART" id="SM00387">
    <property type="entry name" value="HATPase_c"/>
    <property type="match status" value="1"/>
</dbReference>
<dbReference type="PROSITE" id="PS50885">
    <property type="entry name" value="HAMP"/>
    <property type="match status" value="1"/>
</dbReference>
<organism evidence="18 19">
    <name type="scientific">Paenibacillus residui</name>
    <dbReference type="NCBI Taxonomy" id="629724"/>
    <lineage>
        <taxon>Bacteria</taxon>
        <taxon>Bacillati</taxon>
        <taxon>Bacillota</taxon>
        <taxon>Bacilli</taxon>
        <taxon>Bacillales</taxon>
        <taxon>Paenibacillaceae</taxon>
        <taxon>Paenibacillus</taxon>
    </lineage>
</organism>
<accession>A0ABW3D354</accession>
<dbReference type="EMBL" id="JBHTIU010000003">
    <property type="protein sequence ID" value="MFD0867745.1"/>
    <property type="molecule type" value="Genomic_DNA"/>
</dbReference>
<dbReference type="Pfam" id="PF18698">
    <property type="entry name" value="HisK_sensor"/>
    <property type="match status" value="1"/>
</dbReference>
<evidence type="ECO:0000256" key="11">
    <source>
        <dbReference type="ARBA" id="ARBA00022989"/>
    </source>
</evidence>
<evidence type="ECO:0000313" key="19">
    <source>
        <dbReference type="Proteomes" id="UP001597120"/>
    </source>
</evidence>
<dbReference type="SUPFAM" id="SSF47384">
    <property type="entry name" value="Homodimeric domain of signal transducing histidine kinase"/>
    <property type="match status" value="1"/>
</dbReference>
<dbReference type="InterPro" id="IPR003660">
    <property type="entry name" value="HAMP_dom"/>
</dbReference>
<evidence type="ECO:0000256" key="10">
    <source>
        <dbReference type="ARBA" id="ARBA00022840"/>
    </source>
</evidence>
<evidence type="ECO:0000256" key="13">
    <source>
        <dbReference type="ARBA" id="ARBA00023136"/>
    </source>
</evidence>
<comment type="subcellular location">
    <subcellularLocation>
        <location evidence="2">Cell membrane</location>
        <topology evidence="2">Multi-pass membrane protein</topology>
    </subcellularLocation>
</comment>
<dbReference type="InterPro" id="IPR050351">
    <property type="entry name" value="BphY/WalK/GraS-like"/>
</dbReference>
<dbReference type="RefSeq" id="WP_379285559.1">
    <property type="nucleotide sequence ID" value="NZ_JBHTIU010000003.1"/>
</dbReference>
<dbReference type="Gene3D" id="6.10.340.10">
    <property type="match status" value="1"/>
</dbReference>
<dbReference type="InterPro" id="IPR003661">
    <property type="entry name" value="HisK_dim/P_dom"/>
</dbReference>
<feature type="transmembrane region" description="Helical" evidence="15">
    <location>
        <begin position="178"/>
        <end position="198"/>
    </location>
</feature>
<evidence type="ECO:0000256" key="5">
    <source>
        <dbReference type="ARBA" id="ARBA00022553"/>
    </source>
</evidence>
<reference evidence="19" key="1">
    <citation type="journal article" date="2019" name="Int. J. Syst. Evol. Microbiol.">
        <title>The Global Catalogue of Microorganisms (GCM) 10K type strain sequencing project: providing services to taxonomists for standard genome sequencing and annotation.</title>
        <authorList>
            <consortium name="The Broad Institute Genomics Platform"/>
            <consortium name="The Broad Institute Genome Sequencing Center for Infectious Disease"/>
            <person name="Wu L."/>
            <person name="Ma J."/>
        </authorList>
    </citation>
    <scope>NUCLEOTIDE SEQUENCE [LARGE SCALE GENOMIC DNA]</scope>
    <source>
        <strain evidence="19">CCUG 57263</strain>
    </source>
</reference>
<dbReference type="PANTHER" id="PTHR42878:SF3">
    <property type="entry name" value="HISTIDINE PROTEIN KINASE SAES"/>
    <property type="match status" value="1"/>
</dbReference>
<dbReference type="EC" id="2.7.13.3" evidence="3"/>
<dbReference type="SMART" id="SM00388">
    <property type="entry name" value="HisKA"/>
    <property type="match status" value="1"/>
</dbReference>
<keyword evidence="7 15" id="KW-0812">Transmembrane</keyword>
<evidence type="ECO:0000256" key="7">
    <source>
        <dbReference type="ARBA" id="ARBA00022692"/>
    </source>
</evidence>
<dbReference type="PROSITE" id="PS50109">
    <property type="entry name" value="HIS_KIN"/>
    <property type="match status" value="1"/>
</dbReference>
<evidence type="ECO:0000256" key="15">
    <source>
        <dbReference type="SAM" id="Phobius"/>
    </source>
</evidence>
<evidence type="ECO:0000256" key="4">
    <source>
        <dbReference type="ARBA" id="ARBA00022475"/>
    </source>
</evidence>
<proteinExistence type="predicted"/>
<dbReference type="PANTHER" id="PTHR42878">
    <property type="entry name" value="TWO-COMPONENT HISTIDINE KINASE"/>
    <property type="match status" value="1"/>
</dbReference>
<keyword evidence="12" id="KW-0902">Two-component regulatory system</keyword>
<dbReference type="InterPro" id="IPR004358">
    <property type="entry name" value="Sig_transdc_His_kin-like_C"/>
</dbReference>
<keyword evidence="19" id="KW-1185">Reference proteome</keyword>
<keyword evidence="5" id="KW-0597">Phosphoprotein</keyword>
<evidence type="ECO:0000256" key="8">
    <source>
        <dbReference type="ARBA" id="ARBA00022741"/>
    </source>
</evidence>
<dbReference type="Pfam" id="PF00512">
    <property type="entry name" value="HisKA"/>
    <property type="match status" value="1"/>
</dbReference>
<dbReference type="SUPFAM" id="SSF158472">
    <property type="entry name" value="HAMP domain-like"/>
    <property type="match status" value="1"/>
</dbReference>
<dbReference type="Pfam" id="PF00672">
    <property type="entry name" value="HAMP"/>
    <property type="match status" value="1"/>
</dbReference>
<evidence type="ECO:0000256" key="3">
    <source>
        <dbReference type="ARBA" id="ARBA00012438"/>
    </source>
</evidence>
<dbReference type="Proteomes" id="UP001597120">
    <property type="component" value="Unassembled WGS sequence"/>
</dbReference>
<sequence>MFIIKSVVGKLWMTIIGLVAVVLLILGFFLFRYIDTSFPNVSNQEENLLRLANKIASEASAHHNDNPYFEALSELLETQDSGMKLLERGAISMDEPLFMAGDKMIKLKEVLKPEELEAAFAGETIRKRFSVSMNPWHGGYVYVAMPLYIEGQAEPYSVMIVYQSMQSVEDTQVYVKRLFALVSLMGFLLTTFFAFFLITRITKPLTELKKAADSIIYGQYDKRVPPVSNDEIGELTQTFNLMADRLQGTIKDLNHEKQNLASVLHSMEDAVISFDPEGNIIFINPHGEMMMEDWNGLDWDEQEEDAMAPYKGHIPDPLRQLFNEVVKETKGISSRLHVKNGVWSVVMAPLYSEEQVRGVVAVIRDVTEETRLEKLRTDFVANVSHELRTPLSMLQGYSEALVDDIAASPEERKELAQVIHDESLRMGRLVKDLLDLARMENGHMEMNLREVNIMELIQRVQRKFLVLSKDQGIRLETDLRCHDLVLRSADEDRLEQVLTNLLDNAIRHSSEGSTITLRCDKAEYMKASAVRIQIEDEGEGIPPDALPYIFERFYKADKARTRGAAGGTGLGLAIVKNIVDAHRGTISATSTVGQGTTFSILLPTES</sequence>
<evidence type="ECO:0000256" key="1">
    <source>
        <dbReference type="ARBA" id="ARBA00000085"/>
    </source>
</evidence>
<feature type="coiled-coil region" evidence="14">
    <location>
        <begin position="243"/>
        <end position="270"/>
    </location>
</feature>
<dbReference type="CDD" id="cd06225">
    <property type="entry name" value="HAMP"/>
    <property type="match status" value="1"/>
</dbReference>
<keyword evidence="11 15" id="KW-1133">Transmembrane helix</keyword>
<dbReference type="PRINTS" id="PR00344">
    <property type="entry name" value="BCTRLSENSOR"/>
</dbReference>
<dbReference type="InterPro" id="IPR041328">
    <property type="entry name" value="HisK_sensor"/>
</dbReference>
<dbReference type="Gene3D" id="1.10.287.130">
    <property type="match status" value="1"/>
</dbReference>
<keyword evidence="14" id="KW-0175">Coiled coil</keyword>
<dbReference type="InterPro" id="IPR003594">
    <property type="entry name" value="HATPase_dom"/>
</dbReference>
<evidence type="ECO:0000256" key="9">
    <source>
        <dbReference type="ARBA" id="ARBA00022777"/>
    </source>
</evidence>
<comment type="caution">
    <text evidence="18">The sequence shown here is derived from an EMBL/GenBank/DDBJ whole genome shotgun (WGS) entry which is preliminary data.</text>
</comment>
<comment type="catalytic activity">
    <reaction evidence="1">
        <text>ATP + protein L-histidine = ADP + protein N-phospho-L-histidine.</text>
        <dbReference type="EC" id="2.7.13.3"/>
    </reaction>
</comment>
<dbReference type="InterPro" id="IPR036097">
    <property type="entry name" value="HisK_dim/P_sf"/>
</dbReference>
<dbReference type="InterPro" id="IPR036890">
    <property type="entry name" value="HATPase_C_sf"/>
</dbReference>
<feature type="domain" description="Histidine kinase" evidence="16">
    <location>
        <begin position="382"/>
        <end position="606"/>
    </location>
</feature>
<protein>
    <recommendedName>
        <fullName evidence="3">histidine kinase</fullName>
        <ecNumber evidence="3">2.7.13.3</ecNumber>
    </recommendedName>
</protein>
<dbReference type="SUPFAM" id="SSF55785">
    <property type="entry name" value="PYP-like sensor domain (PAS domain)"/>
    <property type="match status" value="1"/>
</dbReference>
<dbReference type="SUPFAM" id="SSF55874">
    <property type="entry name" value="ATPase domain of HSP90 chaperone/DNA topoisomerase II/histidine kinase"/>
    <property type="match status" value="1"/>
</dbReference>
<evidence type="ECO:0000259" key="17">
    <source>
        <dbReference type="PROSITE" id="PS50885"/>
    </source>
</evidence>
<feature type="domain" description="HAMP" evidence="17">
    <location>
        <begin position="199"/>
        <end position="251"/>
    </location>
</feature>
<keyword evidence="6" id="KW-0808">Transferase</keyword>
<evidence type="ECO:0000313" key="18">
    <source>
        <dbReference type="EMBL" id="MFD0867745.1"/>
    </source>
</evidence>
<dbReference type="CDD" id="cd00082">
    <property type="entry name" value="HisKA"/>
    <property type="match status" value="1"/>
</dbReference>
<dbReference type="Gene3D" id="3.30.450.20">
    <property type="entry name" value="PAS domain"/>
    <property type="match status" value="1"/>
</dbReference>
<gene>
    <name evidence="18" type="ORF">ACFQ03_01105</name>
</gene>
<evidence type="ECO:0000256" key="2">
    <source>
        <dbReference type="ARBA" id="ARBA00004651"/>
    </source>
</evidence>
<feature type="transmembrane region" description="Helical" evidence="15">
    <location>
        <begin position="12"/>
        <end position="34"/>
    </location>
</feature>
<dbReference type="Pfam" id="PF08448">
    <property type="entry name" value="PAS_4"/>
    <property type="match status" value="1"/>
</dbReference>
<dbReference type="GO" id="GO:0005524">
    <property type="term" value="F:ATP binding"/>
    <property type="evidence" value="ECO:0007669"/>
    <property type="project" value="UniProtKB-KW"/>
</dbReference>
<keyword evidence="4" id="KW-1003">Cell membrane</keyword>
<dbReference type="SMART" id="SM00304">
    <property type="entry name" value="HAMP"/>
    <property type="match status" value="1"/>
</dbReference>
<evidence type="ECO:0000259" key="16">
    <source>
        <dbReference type="PROSITE" id="PS50109"/>
    </source>
</evidence>
<dbReference type="Pfam" id="PF02518">
    <property type="entry name" value="HATPase_c"/>
    <property type="match status" value="1"/>
</dbReference>